<evidence type="ECO:0000256" key="2">
    <source>
        <dbReference type="ARBA" id="ARBA00022679"/>
    </source>
</evidence>
<dbReference type="STRING" id="400727.A0A2T7NFH5"/>
<keyword evidence="4" id="KW-0547">Nucleotide-binding</keyword>
<feature type="region of interest" description="Disordered" evidence="7">
    <location>
        <begin position="703"/>
        <end position="745"/>
    </location>
</feature>
<accession>A0A2T7NFH5</accession>
<dbReference type="InterPro" id="IPR011009">
    <property type="entry name" value="Kinase-like_dom_sf"/>
</dbReference>
<dbReference type="InterPro" id="IPR001611">
    <property type="entry name" value="Leu-rich_rpt"/>
</dbReference>
<keyword evidence="3" id="KW-0677">Repeat</keyword>
<feature type="domain" description="Protein kinase" evidence="8">
    <location>
        <begin position="665"/>
        <end position="1024"/>
    </location>
</feature>
<dbReference type="PROSITE" id="PS50011">
    <property type="entry name" value="PROTEIN_KINASE_DOM"/>
    <property type="match status" value="1"/>
</dbReference>
<keyword evidence="6" id="KW-0067">ATP-binding</keyword>
<dbReference type="Gene3D" id="1.10.510.10">
    <property type="entry name" value="Transferase(Phosphotransferase) domain 1"/>
    <property type="match status" value="1"/>
</dbReference>
<dbReference type="SMART" id="SM00220">
    <property type="entry name" value="S_TKc"/>
    <property type="match status" value="1"/>
</dbReference>
<evidence type="ECO:0000256" key="6">
    <source>
        <dbReference type="ARBA" id="ARBA00022840"/>
    </source>
</evidence>
<dbReference type="InterPro" id="IPR051681">
    <property type="entry name" value="Ser/Thr_Kinases-Pseudokinases"/>
</dbReference>
<comment type="caution">
    <text evidence="9">The sequence shown here is derived from an EMBL/GenBank/DDBJ whole genome shotgun (WGS) entry which is preliminary data.</text>
</comment>
<dbReference type="AlphaFoldDB" id="A0A2T7NFH5"/>
<proteinExistence type="predicted"/>
<dbReference type="InterPro" id="IPR008271">
    <property type="entry name" value="Ser/Thr_kinase_AS"/>
</dbReference>
<dbReference type="InterPro" id="IPR027417">
    <property type="entry name" value="P-loop_NTPase"/>
</dbReference>
<dbReference type="InterPro" id="IPR000719">
    <property type="entry name" value="Prot_kinase_dom"/>
</dbReference>
<evidence type="ECO:0000256" key="4">
    <source>
        <dbReference type="ARBA" id="ARBA00022741"/>
    </source>
</evidence>
<dbReference type="PANTHER" id="PTHR44329">
    <property type="entry name" value="SERINE/THREONINE-PROTEIN KINASE TNNI3K-RELATED"/>
    <property type="match status" value="1"/>
</dbReference>
<keyword evidence="5" id="KW-0418">Kinase</keyword>
<gene>
    <name evidence="9" type="ORF">C0Q70_20427</name>
</gene>
<dbReference type="GO" id="GO:0004674">
    <property type="term" value="F:protein serine/threonine kinase activity"/>
    <property type="evidence" value="ECO:0007669"/>
    <property type="project" value="TreeGrafter"/>
</dbReference>
<dbReference type="SUPFAM" id="SSF52540">
    <property type="entry name" value="P-loop containing nucleoside triphosphate hydrolases"/>
    <property type="match status" value="1"/>
</dbReference>
<evidence type="ECO:0000256" key="3">
    <source>
        <dbReference type="ARBA" id="ARBA00022737"/>
    </source>
</evidence>
<name>A0A2T7NFH5_POMCA</name>
<dbReference type="PROSITE" id="PS00108">
    <property type="entry name" value="PROTEIN_KINASE_ST"/>
    <property type="match status" value="1"/>
</dbReference>
<dbReference type="PROSITE" id="PS51450">
    <property type="entry name" value="LRR"/>
    <property type="match status" value="1"/>
</dbReference>
<evidence type="ECO:0000259" key="8">
    <source>
        <dbReference type="PROSITE" id="PS50011"/>
    </source>
</evidence>
<dbReference type="Pfam" id="PF08477">
    <property type="entry name" value="Roc"/>
    <property type="match status" value="1"/>
</dbReference>
<evidence type="ECO:0000313" key="9">
    <source>
        <dbReference type="EMBL" id="PVD19933.1"/>
    </source>
</evidence>
<dbReference type="Pfam" id="PF00069">
    <property type="entry name" value="Pkinase"/>
    <property type="match status" value="1"/>
</dbReference>
<evidence type="ECO:0000256" key="7">
    <source>
        <dbReference type="SAM" id="MobiDB-lite"/>
    </source>
</evidence>
<dbReference type="SUPFAM" id="SSF56112">
    <property type="entry name" value="Protein kinase-like (PK-like)"/>
    <property type="match status" value="1"/>
</dbReference>
<reference evidence="9 10" key="1">
    <citation type="submission" date="2018-04" db="EMBL/GenBank/DDBJ databases">
        <title>The genome of golden apple snail Pomacea canaliculata provides insight into stress tolerance and invasive adaptation.</title>
        <authorList>
            <person name="Liu C."/>
            <person name="Liu B."/>
            <person name="Ren Y."/>
            <person name="Zhang Y."/>
            <person name="Wang H."/>
            <person name="Li S."/>
            <person name="Jiang F."/>
            <person name="Yin L."/>
            <person name="Zhang G."/>
            <person name="Qian W."/>
            <person name="Fan W."/>
        </authorList>
    </citation>
    <scope>NUCLEOTIDE SEQUENCE [LARGE SCALE GENOMIC DNA]</scope>
    <source>
        <strain evidence="9">SZHN2017</strain>
        <tissue evidence="9">Muscle</tissue>
    </source>
</reference>
<dbReference type="EMBL" id="PZQS01000013">
    <property type="protein sequence ID" value="PVD19933.1"/>
    <property type="molecule type" value="Genomic_DNA"/>
</dbReference>
<dbReference type="OrthoDB" id="1866797at2759"/>
<sequence length="1277" mass="144840">MSNLASLDISRNPLKDLPPEMGRLTNCWDLKLQDLNIQNRQLRDVIQGNRAQEIIGHLRDQLRRVESTYILKTIVLGPPGKGKSTVIRTLAPNCGNTFCDTIIPTTVSTFKESKVKIEGRKDKPKVTLRIWELPGTLELMAMHPVLWTENCLFLLVWDMAAGINHLDHWLCGIKARLEKASVIIVGTMCDRIQPSDVLRRKEQFLQDINKMYEQGDKNFDVFPKDDHRGIYPHLSDVVLVGLGSTQGMRQGTQQLRSAVYLSALSFIKNPSIREYIVGQKLPQSYLKIDEVLNQKHAERLMNNQPPFLTKTEFDELINTVPDTDFHTFDDLQEAVTVWCQMGSLLHYDVWTEGLCNLYFLDPDWLVRMIAAVLLPSRNTPPHRQTLSTVQQTLTNKGLPEDILKAFLQLLKHFDIGAEITEQDQNILLLPCRLPREAPGLQLHRQQYERKLLRFYSLPHVPARLWSRLILGLLLSKERFSQSRWFLGARPHEEEGSDKTLHSSRHGFRMQRLHMMYWQTGLSMTFDGGSVVMETCVYRVEGREIPGILIFISSITRSLSNLAVVGFVSDELYAAIQNIFPHHCEDPEVMNVFALCPVCHDSVEPGQGTIEGTMLHFELHKCAAALLQGDFALCHTGCRVALEELVPEFLFTELPRKFHLHIEDIQVSSTKLGGGAVGSVFKGKLGDKDTAVKVFYSNELPTGSPAGDSGVSSVSSGGSQTSTGQPAVDVVNPPASPTVESTEVHEERPVSDIVYGNFAKQEELFNWLMEDRNESRSLKICRAFSELRQEVAILSKLRHPCIVALYGVCVRPSLLVALELAPLGSLRSVLKANVSLRPPFNKYTDRDKIFCSVLHKNITFKIIYQVANGLHYLHKNKVLYRDLKSDNVLICSLDPSDDINVKISDYGISKFATPQGMMGMVGTPGYMAPEIMYGQAYDEKVDIFSFAMVIYETLTGHQPFESYPRLHQLNQIINFERRRPSLKEYNVVPCFPYLESLMHEMWEHEPNKRPSAVDVMKRMQDVSFLLQCAYIKDPEESLSRKSLFPTDNLASCIFCNITCAWASQEPSIIKNRNTCWIWEFPTKDTGDRRLSVYNLASNQFHIHRKTSPGHPVTCMTKVGSCMWVGVQAKYIEIFGNSCTDIPRCQNQLGKLQAEPRCIIHDKHNPKKSLADGEGFVYVGLSDGTIAIYEHYRWHRNDFTHEWKLRKELTLRTTQPVSAMCLVPNLKMSLDTSMQPPPRPPKPNKLKPLCDSKGSLVAGVEEDPPQVPPRRGRSNYLEC</sequence>
<dbReference type="Gene3D" id="3.40.50.300">
    <property type="entry name" value="P-loop containing nucleotide triphosphate hydrolases"/>
    <property type="match status" value="1"/>
</dbReference>
<keyword evidence="2" id="KW-0808">Transferase</keyword>
<feature type="region of interest" description="Disordered" evidence="7">
    <location>
        <begin position="1228"/>
        <end position="1277"/>
    </location>
</feature>
<dbReference type="PANTHER" id="PTHR44329:SF288">
    <property type="entry name" value="MITOGEN-ACTIVATED PROTEIN KINASE KINASE KINASE 20"/>
    <property type="match status" value="1"/>
</dbReference>
<evidence type="ECO:0000256" key="1">
    <source>
        <dbReference type="ARBA" id="ARBA00022614"/>
    </source>
</evidence>
<dbReference type="GO" id="GO:0005524">
    <property type="term" value="F:ATP binding"/>
    <property type="evidence" value="ECO:0007669"/>
    <property type="project" value="UniProtKB-KW"/>
</dbReference>
<dbReference type="Proteomes" id="UP000245119">
    <property type="component" value="Linkage Group LG13"/>
</dbReference>
<evidence type="ECO:0000313" key="10">
    <source>
        <dbReference type="Proteomes" id="UP000245119"/>
    </source>
</evidence>
<evidence type="ECO:0000256" key="5">
    <source>
        <dbReference type="ARBA" id="ARBA00022777"/>
    </source>
</evidence>
<dbReference type="Pfam" id="PF16095">
    <property type="entry name" value="COR-A"/>
    <property type="match status" value="1"/>
</dbReference>
<dbReference type="InterPro" id="IPR032171">
    <property type="entry name" value="COR-A"/>
</dbReference>
<feature type="compositionally biased region" description="Low complexity" evidence="7">
    <location>
        <begin position="703"/>
        <end position="726"/>
    </location>
</feature>
<organism evidence="9 10">
    <name type="scientific">Pomacea canaliculata</name>
    <name type="common">Golden apple snail</name>
    <dbReference type="NCBI Taxonomy" id="400727"/>
    <lineage>
        <taxon>Eukaryota</taxon>
        <taxon>Metazoa</taxon>
        <taxon>Spiralia</taxon>
        <taxon>Lophotrochozoa</taxon>
        <taxon>Mollusca</taxon>
        <taxon>Gastropoda</taxon>
        <taxon>Caenogastropoda</taxon>
        <taxon>Architaenioglossa</taxon>
        <taxon>Ampullarioidea</taxon>
        <taxon>Ampullariidae</taxon>
        <taxon>Pomacea</taxon>
    </lineage>
</organism>
<keyword evidence="1" id="KW-0433">Leucine-rich repeat</keyword>
<protein>
    <recommendedName>
        <fullName evidence="8">Protein kinase domain-containing protein</fullName>
    </recommendedName>
</protein>
<keyword evidence="10" id="KW-1185">Reference proteome</keyword>